<keyword evidence="1" id="KW-0175">Coiled coil</keyword>
<dbReference type="CDD" id="cd17242">
    <property type="entry name" value="MobM_relaxase"/>
    <property type="match status" value="1"/>
</dbReference>
<keyword evidence="3" id="KW-1185">Reference proteome</keyword>
<dbReference type="GO" id="GO:0006310">
    <property type="term" value="P:DNA recombination"/>
    <property type="evidence" value="ECO:0007669"/>
    <property type="project" value="InterPro"/>
</dbReference>
<dbReference type="InterPro" id="IPR001668">
    <property type="entry name" value="Mob_Pre"/>
</dbReference>
<feature type="coiled-coil region" evidence="1">
    <location>
        <begin position="183"/>
        <end position="231"/>
    </location>
</feature>
<dbReference type="OrthoDB" id="9800759at2"/>
<reference evidence="2 3" key="1">
    <citation type="submission" date="2018-03" db="EMBL/GenBank/DDBJ databases">
        <title>Genomic Encyclopedia of Archaeal and Bacterial Type Strains, Phase II (KMG-II): from individual species to whole genera.</title>
        <authorList>
            <person name="Goeker M."/>
        </authorList>
    </citation>
    <scope>NUCLEOTIDE SEQUENCE [LARGE SCALE GENOMIC DNA]</scope>
    <source>
        <strain evidence="2 3">DSM 100214</strain>
    </source>
</reference>
<name>A0A2V3PI29_9BACT</name>
<accession>A0A2V3PI29</accession>
<dbReference type="Pfam" id="PF01076">
    <property type="entry name" value="Mob_Pre"/>
    <property type="match status" value="2"/>
</dbReference>
<dbReference type="GO" id="GO:0003677">
    <property type="term" value="F:DNA binding"/>
    <property type="evidence" value="ECO:0007669"/>
    <property type="project" value="InterPro"/>
</dbReference>
<proteinExistence type="predicted"/>
<sequence>TRTHLNKELIHFPEGVNSRTEAIQHRIENADIKRKISKDQVRAIRIMLSGTHEDMKDIEESGNLDNWCTDNIDWLKQTYGEKNLVSAVLHMDEKTPHIHATVVPIVTGERRKVKDIKTQEINPDKKKYKKKSKDASRLCADDVMARNKLKEYQNSYAEWMKPYGLDRGIDGSKAKHTETYEYYRELLIKNEGMYQSLEELKQQEKEAYIRYEQANILKQQKETELKNTDEALKQRKGQLKTEKFVNKAADVGSTIMDGIGLVMGTSKVKKQQHEIDNLKADKETLAKEIKELRQGIKNIQKEHETILDKLKQELKKIYDLFPNIKELLRIENLCNHLRFSESLIKKILEMKPVGFKGRIYSAEYERSFETDHSVAEVKPHPTEEGKLEFTIDSMSHVNWFRQKYQEFQRAIGIDIKQKPSFGKKKGIGG</sequence>
<dbReference type="Gene3D" id="3.30.930.30">
    <property type="match status" value="1"/>
</dbReference>
<dbReference type="NCBIfam" id="NF041497">
    <property type="entry name" value="MobV"/>
    <property type="match status" value="1"/>
</dbReference>
<protein>
    <submittedName>
        <fullName evidence="2">Plasmid recombination enzyme</fullName>
    </submittedName>
</protein>
<dbReference type="EMBL" id="QICL01000056">
    <property type="protein sequence ID" value="PXV57131.1"/>
    <property type="molecule type" value="Genomic_DNA"/>
</dbReference>
<evidence type="ECO:0000313" key="2">
    <source>
        <dbReference type="EMBL" id="PXV57131.1"/>
    </source>
</evidence>
<feature type="coiled-coil region" evidence="1">
    <location>
        <begin position="268"/>
        <end position="316"/>
    </location>
</feature>
<dbReference type="AlphaFoldDB" id="A0A2V3PI29"/>
<evidence type="ECO:0000313" key="3">
    <source>
        <dbReference type="Proteomes" id="UP000247973"/>
    </source>
</evidence>
<evidence type="ECO:0000256" key="1">
    <source>
        <dbReference type="SAM" id="Coils"/>
    </source>
</evidence>
<dbReference type="Proteomes" id="UP000247973">
    <property type="component" value="Unassembled WGS sequence"/>
</dbReference>
<comment type="caution">
    <text evidence="2">The sequence shown here is derived from an EMBL/GenBank/DDBJ whole genome shotgun (WGS) entry which is preliminary data.</text>
</comment>
<dbReference type="RefSeq" id="WP_110312762.1">
    <property type="nucleotide sequence ID" value="NZ_QICL01000056.1"/>
</dbReference>
<feature type="non-terminal residue" evidence="2">
    <location>
        <position position="1"/>
    </location>
</feature>
<organism evidence="2 3">
    <name type="scientific">Dysgonomonas alginatilytica</name>
    <dbReference type="NCBI Taxonomy" id="1605892"/>
    <lineage>
        <taxon>Bacteria</taxon>
        <taxon>Pseudomonadati</taxon>
        <taxon>Bacteroidota</taxon>
        <taxon>Bacteroidia</taxon>
        <taxon>Bacteroidales</taxon>
        <taxon>Dysgonomonadaceae</taxon>
        <taxon>Dysgonomonas</taxon>
    </lineage>
</organism>
<gene>
    <name evidence="2" type="ORF">CLV62_1561</name>
</gene>